<gene>
    <name evidence="1" type="primary">ORF3342</name>
</gene>
<proteinExistence type="predicted"/>
<reference evidence="1" key="1">
    <citation type="submission" date="2014-12" db="EMBL/GenBank/DDBJ databases">
        <title>Insight into the proteome of Arion vulgaris.</title>
        <authorList>
            <person name="Aradska J."/>
            <person name="Bulat T."/>
            <person name="Smidak R."/>
            <person name="Sarate P."/>
            <person name="Gangsoo J."/>
            <person name="Sialana F."/>
            <person name="Bilban M."/>
            <person name="Lubec G."/>
        </authorList>
    </citation>
    <scope>NUCLEOTIDE SEQUENCE</scope>
    <source>
        <tissue evidence="1">Skin</tissue>
    </source>
</reference>
<organism evidence="1">
    <name type="scientific">Arion vulgaris</name>
    <dbReference type="NCBI Taxonomy" id="1028688"/>
    <lineage>
        <taxon>Eukaryota</taxon>
        <taxon>Metazoa</taxon>
        <taxon>Spiralia</taxon>
        <taxon>Lophotrochozoa</taxon>
        <taxon>Mollusca</taxon>
        <taxon>Gastropoda</taxon>
        <taxon>Heterobranchia</taxon>
        <taxon>Euthyneura</taxon>
        <taxon>Panpulmonata</taxon>
        <taxon>Eupulmonata</taxon>
        <taxon>Stylommatophora</taxon>
        <taxon>Helicina</taxon>
        <taxon>Arionoidea</taxon>
        <taxon>Arionidae</taxon>
        <taxon>Arion</taxon>
    </lineage>
</organism>
<feature type="non-terminal residue" evidence="1">
    <location>
        <position position="49"/>
    </location>
</feature>
<dbReference type="EMBL" id="HACG01001327">
    <property type="protein sequence ID" value="CEK48192.1"/>
    <property type="molecule type" value="Transcribed_RNA"/>
</dbReference>
<dbReference type="AlphaFoldDB" id="A0A0B6XVU4"/>
<evidence type="ECO:0000313" key="1">
    <source>
        <dbReference type="EMBL" id="CEK48192.1"/>
    </source>
</evidence>
<protein>
    <submittedName>
        <fullName evidence="1">Uncharacterized protein</fullName>
    </submittedName>
</protein>
<name>A0A0B6XVU4_9EUPU</name>
<accession>A0A0B6XVU4</accession>
<sequence>MKQRVIRAHVYICEHMSRYFNHQTPSSILQSSNITFITSIINQRSHYFN</sequence>